<dbReference type="EMBL" id="CP099423">
    <property type="protein sequence ID" value="USW54823.1"/>
    <property type="molecule type" value="Genomic_DNA"/>
</dbReference>
<dbReference type="InterPro" id="IPR006913">
    <property type="entry name" value="CENP-V/GFA"/>
</dbReference>
<dbReference type="OrthoDB" id="428768at2759"/>
<evidence type="ECO:0000259" key="5">
    <source>
        <dbReference type="Pfam" id="PF04828"/>
    </source>
</evidence>
<evidence type="ECO:0000313" key="7">
    <source>
        <dbReference type="Proteomes" id="UP001056384"/>
    </source>
</evidence>
<gene>
    <name evidence="6" type="ORF">Slin15195_G081420</name>
</gene>
<keyword evidence="3" id="KW-0862">Zinc</keyword>
<evidence type="ECO:0000256" key="4">
    <source>
        <dbReference type="ARBA" id="ARBA00023239"/>
    </source>
</evidence>
<keyword evidence="2" id="KW-0479">Metal-binding</keyword>
<dbReference type="Gene3D" id="3.90.1590.10">
    <property type="entry name" value="glutathione-dependent formaldehyde- activating enzyme (gfa)"/>
    <property type="match status" value="1"/>
</dbReference>
<dbReference type="PANTHER" id="PTHR33337:SF8">
    <property type="entry name" value="CENP-V_GFA DOMAIN-CONTAINING PROTEIN"/>
    <property type="match status" value="1"/>
</dbReference>
<dbReference type="GO" id="GO:0016846">
    <property type="term" value="F:carbon-sulfur lyase activity"/>
    <property type="evidence" value="ECO:0007669"/>
    <property type="project" value="InterPro"/>
</dbReference>
<evidence type="ECO:0000313" key="6">
    <source>
        <dbReference type="EMBL" id="USW54823.1"/>
    </source>
</evidence>
<comment type="similarity">
    <text evidence="1">Belongs to the Gfa family.</text>
</comment>
<proteinExistence type="inferred from homology"/>
<feature type="domain" description="CENP-V/GFA" evidence="5">
    <location>
        <begin position="100"/>
        <end position="187"/>
    </location>
</feature>
<reference evidence="6" key="1">
    <citation type="submission" date="2022-06" db="EMBL/GenBank/DDBJ databases">
        <title>Complete genome sequences of two strains of the flax pathogen Septoria linicola.</title>
        <authorList>
            <person name="Lapalu N."/>
            <person name="Simon A."/>
            <person name="Demenou B."/>
            <person name="Paumier D."/>
            <person name="Guillot M.-P."/>
            <person name="Gout L."/>
            <person name="Valade R."/>
        </authorList>
    </citation>
    <scope>NUCLEOTIDE SEQUENCE</scope>
    <source>
        <strain evidence="6">SE15195</strain>
    </source>
</reference>
<keyword evidence="7" id="KW-1185">Reference proteome</keyword>
<evidence type="ECO:0000256" key="2">
    <source>
        <dbReference type="ARBA" id="ARBA00022723"/>
    </source>
</evidence>
<sequence>MCSWPLQLQTVQYKYRSVATPISSGEPDLISSGYQEHHTAHTLTTSSHIPKAQEGPIPLATEGAHGENAEHTATATCFYGIVQIEFATEGPDYRGSFICNSSMFSTILVVADAGAVHTRGEEKLSRYSQHQTLASGNEMANYFCSVCGTLMYCRSSGYQGFKLMRLGTVDDFSLHESKLKPEAEQLTRDRVSWLLGAEGVQQVEGSFSTAKQ</sequence>
<dbReference type="InterPro" id="IPR011057">
    <property type="entry name" value="Mss4-like_sf"/>
</dbReference>
<dbReference type="GO" id="GO:0046872">
    <property type="term" value="F:metal ion binding"/>
    <property type="evidence" value="ECO:0007669"/>
    <property type="project" value="UniProtKB-KW"/>
</dbReference>
<evidence type="ECO:0000256" key="1">
    <source>
        <dbReference type="ARBA" id="ARBA00005495"/>
    </source>
</evidence>
<protein>
    <submittedName>
        <fullName evidence="6">CENP-V/GFA domain, Mss4-like superfamily protein</fullName>
    </submittedName>
</protein>
<accession>A0A9Q9AZE2</accession>
<name>A0A9Q9AZE2_9PEZI</name>
<dbReference type="Proteomes" id="UP001056384">
    <property type="component" value="Chromosome 6"/>
</dbReference>
<evidence type="ECO:0000256" key="3">
    <source>
        <dbReference type="ARBA" id="ARBA00022833"/>
    </source>
</evidence>
<dbReference type="Pfam" id="PF04828">
    <property type="entry name" value="GFA"/>
    <property type="match status" value="1"/>
</dbReference>
<keyword evidence="4" id="KW-0456">Lyase</keyword>
<dbReference type="PANTHER" id="PTHR33337">
    <property type="entry name" value="GFA DOMAIN-CONTAINING PROTEIN"/>
    <property type="match status" value="1"/>
</dbReference>
<dbReference type="AlphaFoldDB" id="A0A9Q9AZE2"/>
<dbReference type="SUPFAM" id="SSF51316">
    <property type="entry name" value="Mss4-like"/>
    <property type="match status" value="1"/>
</dbReference>
<organism evidence="6 7">
    <name type="scientific">Septoria linicola</name>
    <dbReference type="NCBI Taxonomy" id="215465"/>
    <lineage>
        <taxon>Eukaryota</taxon>
        <taxon>Fungi</taxon>
        <taxon>Dikarya</taxon>
        <taxon>Ascomycota</taxon>
        <taxon>Pezizomycotina</taxon>
        <taxon>Dothideomycetes</taxon>
        <taxon>Dothideomycetidae</taxon>
        <taxon>Mycosphaerellales</taxon>
        <taxon>Mycosphaerellaceae</taxon>
        <taxon>Septoria</taxon>
    </lineage>
</organism>